<evidence type="ECO:0000256" key="3">
    <source>
        <dbReference type="ARBA" id="ARBA00013085"/>
    </source>
</evidence>
<keyword evidence="11" id="KW-1185">Reference proteome</keyword>
<dbReference type="EC" id="3.1.3.15" evidence="3 8"/>
<sequence length="277" mass="31700">MKYDGHTHTEYCPHGTVEDTELLIQKAIQLGFKEYSITEHAPLPKAISELAGGDPEMWTTASMALNDVDNYFTRMDKLRKKYASDLVIHIGFELDYFPEFESWTTDFLNEYGPLTDDGVLSVHFLPGQGGLRGIDYSFEEYRDGITEPAGSFQNAQILYYQRVLHSLQADLGRWKPTRLGHISLCQKFERFFDEPIDYSPKAVTLIDDLLQQVKEQNYQLDLNTAGFRKKGYTQSYPQAWVLEKAYALGIPLIYGSDTHSLADIGSDYGKVEHWLNK</sequence>
<evidence type="ECO:0000259" key="9">
    <source>
        <dbReference type="Pfam" id="PF02811"/>
    </source>
</evidence>
<dbReference type="Gene3D" id="3.20.20.140">
    <property type="entry name" value="Metal-dependent hydrolases"/>
    <property type="match status" value="1"/>
</dbReference>
<keyword evidence="5 8" id="KW-0378">Hydrolase</keyword>
<organism evidence="10 11">
    <name type="scientific">Enterococcus larvae</name>
    <dbReference type="NCBI Taxonomy" id="2794352"/>
    <lineage>
        <taxon>Bacteria</taxon>
        <taxon>Bacillati</taxon>
        <taxon>Bacillota</taxon>
        <taxon>Bacilli</taxon>
        <taxon>Lactobacillales</taxon>
        <taxon>Enterococcaceae</taxon>
        <taxon>Enterococcus</taxon>
    </lineage>
</organism>
<evidence type="ECO:0000313" key="10">
    <source>
        <dbReference type="EMBL" id="MBP1047033.1"/>
    </source>
</evidence>
<dbReference type="InterPro" id="IPR004013">
    <property type="entry name" value="PHP_dom"/>
</dbReference>
<comment type="caution">
    <text evidence="10">The sequence shown here is derived from an EMBL/GenBank/DDBJ whole genome shotgun (WGS) entry which is preliminary data.</text>
</comment>
<evidence type="ECO:0000256" key="2">
    <source>
        <dbReference type="ARBA" id="ARBA00009152"/>
    </source>
</evidence>
<evidence type="ECO:0000313" key="11">
    <source>
        <dbReference type="Proteomes" id="UP000673375"/>
    </source>
</evidence>
<dbReference type="InterPro" id="IPR010140">
    <property type="entry name" value="Histidinol_P_phosphatase_HisJ"/>
</dbReference>
<dbReference type="SUPFAM" id="SSF89550">
    <property type="entry name" value="PHP domain-like"/>
    <property type="match status" value="1"/>
</dbReference>
<dbReference type="Pfam" id="PF02811">
    <property type="entry name" value="PHP"/>
    <property type="match status" value="1"/>
</dbReference>
<evidence type="ECO:0000256" key="8">
    <source>
        <dbReference type="RuleBase" id="RU366003"/>
    </source>
</evidence>
<keyword evidence="4 8" id="KW-0028">Amino-acid biosynthesis</keyword>
<protein>
    <recommendedName>
        <fullName evidence="3 8">Histidinol-phosphatase</fullName>
        <shortName evidence="8">HolPase</shortName>
        <ecNumber evidence="3 8">3.1.3.15</ecNumber>
    </recommendedName>
</protein>
<dbReference type="NCBIfam" id="NF005996">
    <property type="entry name" value="PRK08123.1"/>
    <property type="match status" value="1"/>
</dbReference>
<dbReference type="PANTHER" id="PTHR21039:SF0">
    <property type="entry name" value="HISTIDINOL-PHOSPHATASE"/>
    <property type="match status" value="1"/>
</dbReference>
<dbReference type="RefSeq" id="WP_209557824.1">
    <property type="nucleotide sequence ID" value="NZ_JAEDXU010000006.1"/>
</dbReference>
<comment type="similarity">
    <text evidence="2 8">Belongs to the PHP hydrolase family. HisK subfamily.</text>
</comment>
<evidence type="ECO:0000256" key="5">
    <source>
        <dbReference type="ARBA" id="ARBA00022801"/>
    </source>
</evidence>
<dbReference type="GO" id="GO:0004401">
    <property type="term" value="F:histidinol-phosphatase activity"/>
    <property type="evidence" value="ECO:0007669"/>
    <property type="project" value="UniProtKB-EC"/>
</dbReference>
<evidence type="ECO:0000256" key="7">
    <source>
        <dbReference type="ARBA" id="ARBA00049158"/>
    </source>
</evidence>
<evidence type="ECO:0000256" key="6">
    <source>
        <dbReference type="ARBA" id="ARBA00023102"/>
    </source>
</evidence>
<dbReference type="CDD" id="cd12110">
    <property type="entry name" value="PHP_HisPPase_Hisj_like"/>
    <property type="match status" value="1"/>
</dbReference>
<accession>A0ABS4CLG8</accession>
<reference evidence="10 11" key="1">
    <citation type="submission" date="2020-12" db="EMBL/GenBank/DDBJ databases">
        <title>Vagococcus allomyrinae sp. nov. and Enterococcus lavae sp. nov., isolated from the larvae of Allomyrina dichotoma.</title>
        <authorList>
            <person name="Lee S.D."/>
        </authorList>
    </citation>
    <scope>NUCLEOTIDE SEQUENCE [LARGE SCALE GENOMIC DNA]</scope>
    <source>
        <strain evidence="10 11">BWM-S5</strain>
    </source>
</reference>
<evidence type="ECO:0000256" key="1">
    <source>
        <dbReference type="ARBA" id="ARBA00004970"/>
    </source>
</evidence>
<dbReference type="NCBIfam" id="TIGR01856">
    <property type="entry name" value="hisJ_fam"/>
    <property type="match status" value="1"/>
</dbReference>
<dbReference type="EMBL" id="JAEDXU010000006">
    <property type="protein sequence ID" value="MBP1047033.1"/>
    <property type="molecule type" value="Genomic_DNA"/>
</dbReference>
<keyword evidence="6 8" id="KW-0368">Histidine biosynthesis</keyword>
<proteinExistence type="inferred from homology"/>
<dbReference type="PANTHER" id="PTHR21039">
    <property type="entry name" value="HISTIDINOL PHOSPHATASE-RELATED"/>
    <property type="match status" value="1"/>
</dbReference>
<comment type="pathway">
    <text evidence="1 8">Amino-acid biosynthesis; L-histidine biosynthesis; L-histidine from 5-phospho-alpha-D-ribose 1-diphosphate: step 8/9.</text>
</comment>
<dbReference type="InterPro" id="IPR016195">
    <property type="entry name" value="Pol/histidinol_Pase-like"/>
</dbReference>
<dbReference type="Proteomes" id="UP000673375">
    <property type="component" value="Unassembled WGS sequence"/>
</dbReference>
<evidence type="ECO:0000256" key="4">
    <source>
        <dbReference type="ARBA" id="ARBA00022605"/>
    </source>
</evidence>
<feature type="domain" description="PHP" evidence="9">
    <location>
        <begin position="4"/>
        <end position="225"/>
    </location>
</feature>
<comment type="catalytic activity">
    <reaction evidence="7 8">
        <text>L-histidinol phosphate + H2O = L-histidinol + phosphate</text>
        <dbReference type="Rhea" id="RHEA:14465"/>
        <dbReference type="ChEBI" id="CHEBI:15377"/>
        <dbReference type="ChEBI" id="CHEBI:43474"/>
        <dbReference type="ChEBI" id="CHEBI:57699"/>
        <dbReference type="ChEBI" id="CHEBI:57980"/>
        <dbReference type="EC" id="3.1.3.15"/>
    </reaction>
</comment>
<gene>
    <name evidence="10" type="primary">hisJ</name>
    <name evidence="10" type="ORF">I6N96_12200</name>
</gene>
<name>A0ABS4CLG8_9ENTE</name>